<dbReference type="InterPro" id="IPR051908">
    <property type="entry name" value="Ribosomal_N-acetyltransferase"/>
</dbReference>
<evidence type="ECO:0000259" key="1">
    <source>
        <dbReference type="PROSITE" id="PS51186"/>
    </source>
</evidence>
<sequence>MASQLGAPVTLPQARRPTAATSLTGRTVSLVHLAPNHAESLFANVGGSREPNASAWTYMLDGPYPDHLAFRTAIQEKFNSADPLFFAIIGKPGGMAGNSTTTADQVLGYVALMCIEPEHLRLEIGHVLFSPSMQRTTAATEAIFLLLNHAFETLGYRRVEWRANALNERSRRAALRFGFVFEGIFRQHEIWKGRNWDTVWLSLLKDEWEGKHIKKSFELWLQPTNFDKDGRQKRTLGDIRAELAPG</sequence>
<dbReference type="SUPFAM" id="SSF55729">
    <property type="entry name" value="Acyl-CoA N-acyltransferases (Nat)"/>
    <property type="match status" value="1"/>
</dbReference>
<dbReference type="EMBL" id="ML737573">
    <property type="protein sequence ID" value="KAE8369559.1"/>
    <property type="molecule type" value="Genomic_DNA"/>
</dbReference>
<name>A0A5N7AKN9_9EURO</name>
<evidence type="ECO:0000313" key="2">
    <source>
        <dbReference type="EMBL" id="KAE8369559.1"/>
    </source>
</evidence>
<dbReference type="PROSITE" id="PS51186">
    <property type="entry name" value="GNAT"/>
    <property type="match status" value="1"/>
</dbReference>
<dbReference type="GO" id="GO:1990189">
    <property type="term" value="F:protein N-terminal-serine acetyltransferase activity"/>
    <property type="evidence" value="ECO:0007669"/>
    <property type="project" value="TreeGrafter"/>
</dbReference>
<dbReference type="Proteomes" id="UP000326268">
    <property type="component" value="Unassembled WGS sequence"/>
</dbReference>
<gene>
    <name evidence="2" type="ORF">BDV27DRAFT_120815</name>
</gene>
<dbReference type="RefSeq" id="XP_031932640.1">
    <property type="nucleotide sequence ID" value="XM_032065210.1"/>
</dbReference>
<protein>
    <submittedName>
        <fullName evidence="2">Acyl-CoA N-acyltransferase</fullName>
    </submittedName>
</protein>
<dbReference type="PANTHER" id="PTHR43441:SF2">
    <property type="entry name" value="FAMILY ACETYLTRANSFERASE, PUTATIVE (AFU_ORTHOLOGUE AFUA_7G00850)-RELATED"/>
    <property type="match status" value="1"/>
</dbReference>
<proteinExistence type="predicted"/>
<keyword evidence="2" id="KW-0012">Acyltransferase</keyword>
<organism evidence="2 3">
    <name type="scientific">Aspergillus caelatus</name>
    <dbReference type="NCBI Taxonomy" id="61420"/>
    <lineage>
        <taxon>Eukaryota</taxon>
        <taxon>Fungi</taxon>
        <taxon>Dikarya</taxon>
        <taxon>Ascomycota</taxon>
        <taxon>Pezizomycotina</taxon>
        <taxon>Eurotiomycetes</taxon>
        <taxon>Eurotiomycetidae</taxon>
        <taxon>Eurotiales</taxon>
        <taxon>Aspergillaceae</taxon>
        <taxon>Aspergillus</taxon>
        <taxon>Aspergillus subgen. Circumdati</taxon>
    </lineage>
</organism>
<reference evidence="2 3" key="1">
    <citation type="submission" date="2019-04" db="EMBL/GenBank/DDBJ databases">
        <title>Friends and foes A comparative genomics studyof 23 Aspergillus species from section Flavi.</title>
        <authorList>
            <consortium name="DOE Joint Genome Institute"/>
            <person name="Kjaerbolling I."/>
            <person name="Vesth T."/>
            <person name="Frisvad J.C."/>
            <person name="Nybo J.L."/>
            <person name="Theobald S."/>
            <person name="Kildgaard S."/>
            <person name="Isbrandt T."/>
            <person name="Kuo A."/>
            <person name="Sato A."/>
            <person name="Lyhne E.K."/>
            <person name="Kogle M.E."/>
            <person name="Wiebenga A."/>
            <person name="Kun R.S."/>
            <person name="Lubbers R.J."/>
            <person name="Makela M.R."/>
            <person name="Barry K."/>
            <person name="Chovatia M."/>
            <person name="Clum A."/>
            <person name="Daum C."/>
            <person name="Haridas S."/>
            <person name="He G."/>
            <person name="LaButti K."/>
            <person name="Lipzen A."/>
            <person name="Mondo S."/>
            <person name="Riley R."/>
            <person name="Salamov A."/>
            <person name="Simmons B.A."/>
            <person name="Magnuson J.K."/>
            <person name="Henrissat B."/>
            <person name="Mortensen U.H."/>
            <person name="Larsen T.O."/>
            <person name="Devries R.P."/>
            <person name="Grigoriev I.V."/>
            <person name="Machida M."/>
            <person name="Baker S.E."/>
            <person name="Andersen M.R."/>
        </authorList>
    </citation>
    <scope>NUCLEOTIDE SEQUENCE [LARGE SCALE GENOMIC DNA]</scope>
    <source>
        <strain evidence="2 3">CBS 763.97</strain>
    </source>
</reference>
<keyword evidence="2" id="KW-0808">Transferase</keyword>
<dbReference type="Pfam" id="PF13302">
    <property type="entry name" value="Acetyltransf_3"/>
    <property type="match status" value="1"/>
</dbReference>
<feature type="domain" description="N-acetyltransferase" evidence="1">
    <location>
        <begin position="104"/>
        <end position="206"/>
    </location>
</feature>
<dbReference type="PANTHER" id="PTHR43441">
    <property type="entry name" value="RIBOSOMAL-PROTEIN-SERINE ACETYLTRANSFERASE"/>
    <property type="match status" value="1"/>
</dbReference>
<dbReference type="FunFam" id="3.40.630.30:FF:000047">
    <property type="entry name" value="Acetyltransferase, GNAT family"/>
    <property type="match status" value="1"/>
</dbReference>
<dbReference type="GeneID" id="43649656"/>
<dbReference type="InterPro" id="IPR016181">
    <property type="entry name" value="Acyl_CoA_acyltransferase"/>
</dbReference>
<dbReference type="AlphaFoldDB" id="A0A5N7AKN9"/>
<dbReference type="GO" id="GO:0008999">
    <property type="term" value="F:protein-N-terminal-alanine acetyltransferase activity"/>
    <property type="evidence" value="ECO:0007669"/>
    <property type="project" value="TreeGrafter"/>
</dbReference>
<accession>A0A5N7AKN9</accession>
<dbReference type="Gene3D" id="3.40.630.30">
    <property type="match status" value="1"/>
</dbReference>
<dbReference type="OrthoDB" id="41238at2759"/>
<keyword evidence="3" id="KW-1185">Reference proteome</keyword>
<evidence type="ECO:0000313" key="3">
    <source>
        <dbReference type="Proteomes" id="UP000326268"/>
    </source>
</evidence>
<dbReference type="InterPro" id="IPR000182">
    <property type="entry name" value="GNAT_dom"/>
</dbReference>